<accession>A0AA37GUA7</accession>
<dbReference type="Proteomes" id="UP001055172">
    <property type="component" value="Unassembled WGS sequence"/>
</dbReference>
<dbReference type="AlphaFoldDB" id="A0AA37GUA7"/>
<proteinExistence type="predicted"/>
<reference evidence="1 2" key="1">
    <citation type="submission" date="2021-07" db="EMBL/GenBank/DDBJ databases">
        <title>Genome data of Colletotrichum spaethianum.</title>
        <authorList>
            <person name="Utami Y.D."/>
            <person name="Hiruma K."/>
        </authorList>
    </citation>
    <scope>NUCLEOTIDE SEQUENCE [LARGE SCALE GENOMIC DNA]</scope>
    <source>
        <strain evidence="1 2">MAFF 242679</strain>
    </source>
</reference>
<evidence type="ECO:0000313" key="1">
    <source>
        <dbReference type="EMBL" id="GJC86959.1"/>
    </source>
</evidence>
<name>A0AA37GUA7_9PEZI</name>
<keyword evidence="2" id="KW-1185">Reference proteome</keyword>
<organism evidence="1 2">
    <name type="scientific">Colletotrichum liriopes</name>
    <dbReference type="NCBI Taxonomy" id="708192"/>
    <lineage>
        <taxon>Eukaryota</taxon>
        <taxon>Fungi</taxon>
        <taxon>Dikarya</taxon>
        <taxon>Ascomycota</taxon>
        <taxon>Pezizomycotina</taxon>
        <taxon>Sordariomycetes</taxon>
        <taxon>Hypocreomycetidae</taxon>
        <taxon>Glomerellales</taxon>
        <taxon>Glomerellaceae</taxon>
        <taxon>Colletotrichum</taxon>
        <taxon>Colletotrichum spaethianum species complex</taxon>
    </lineage>
</organism>
<gene>
    <name evidence="1" type="ORF">ColLi_09797</name>
</gene>
<protein>
    <submittedName>
        <fullName evidence="1">Uncharacterized protein</fullName>
    </submittedName>
</protein>
<sequence>MPGLREPSLIVPLQQEWSPYALGAWPMEESWRVGRITASPGLLATSSKAGASEATLLNAASVKVACANGLEFVEKRP</sequence>
<dbReference type="EMBL" id="BPPX01000024">
    <property type="protein sequence ID" value="GJC86959.1"/>
    <property type="molecule type" value="Genomic_DNA"/>
</dbReference>
<comment type="caution">
    <text evidence="1">The sequence shown here is derived from an EMBL/GenBank/DDBJ whole genome shotgun (WGS) entry which is preliminary data.</text>
</comment>
<evidence type="ECO:0000313" key="2">
    <source>
        <dbReference type="Proteomes" id="UP001055172"/>
    </source>
</evidence>